<dbReference type="EMBL" id="CAKMRJ010002158">
    <property type="protein sequence ID" value="CAH1425058.1"/>
    <property type="molecule type" value="Genomic_DNA"/>
</dbReference>
<reference evidence="2 3" key="1">
    <citation type="submission" date="2022-01" db="EMBL/GenBank/DDBJ databases">
        <authorList>
            <person name="Xiong W."/>
            <person name="Schranz E."/>
        </authorList>
    </citation>
    <scope>NUCLEOTIDE SEQUENCE [LARGE SCALE GENOMIC DNA]</scope>
</reference>
<organism evidence="2 3">
    <name type="scientific">Lactuca virosa</name>
    <dbReference type="NCBI Taxonomy" id="75947"/>
    <lineage>
        <taxon>Eukaryota</taxon>
        <taxon>Viridiplantae</taxon>
        <taxon>Streptophyta</taxon>
        <taxon>Embryophyta</taxon>
        <taxon>Tracheophyta</taxon>
        <taxon>Spermatophyta</taxon>
        <taxon>Magnoliopsida</taxon>
        <taxon>eudicotyledons</taxon>
        <taxon>Gunneridae</taxon>
        <taxon>Pentapetalae</taxon>
        <taxon>asterids</taxon>
        <taxon>campanulids</taxon>
        <taxon>Asterales</taxon>
        <taxon>Asteraceae</taxon>
        <taxon>Cichorioideae</taxon>
        <taxon>Cichorieae</taxon>
        <taxon>Lactucinae</taxon>
        <taxon>Lactuca</taxon>
    </lineage>
</organism>
<proteinExistence type="predicted"/>
<evidence type="ECO:0000256" key="1">
    <source>
        <dbReference type="SAM" id="MobiDB-lite"/>
    </source>
</evidence>
<feature type="compositionally biased region" description="Polar residues" evidence="1">
    <location>
        <begin position="61"/>
        <end position="76"/>
    </location>
</feature>
<protein>
    <submittedName>
        <fullName evidence="2">Uncharacterized protein</fullName>
    </submittedName>
</protein>
<evidence type="ECO:0000313" key="3">
    <source>
        <dbReference type="Proteomes" id="UP001157418"/>
    </source>
</evidence>
<comment type="caution">
    <text evidence="2">The sequence shown here is derived from an EMBL/GenBank/DDBJ whole genome shotgun (WGS) entry which is preliminary data.</text>
</comment>
<feature type="compositionally biased region" description="Low complexity" evidence="1">
    <location>
        <begin position="41"/>
        <end position="51"/>
    </location>
</feature>
<sequence>MKPPHKLFFSSLKQVEKRLKLDDGNPPTPPLPPPPLPQPQPQTSETQPSESFSSAPIYLYNQPTNASSTFQDNSIEQAPAEFLSHDDIDEFPSNTGKTPNQLKESEDNLPENSSVDDVDAMIRVLKLSDFDGKGPEIPDFSDDEFYDRIVKVKGPRSKKEVERLDGWIKYLLNNGGREPLRVAHLLLAKAAVVSVGGGGDGVEFPSTVDEFLQNDPPSD</sequence>
<evidence type="ECO:0000313" key="2">
    <source>
        <dbReference type="EMBL" id="CAH1425058.1"/>
    </source>
</evidence>
<dbReference type="AlphaFoldDB" id="A0AAU9MKA2"/>
<feature type="compositionally biased region" description="Pro residues" evidence="1">
    <location>
        <begin position="26"/>
        <end position="40"/>
    </location>
</feature>
<feature type="region of interest" description="Disordered" evidence="1">
    <location>
        <begin position="17"/>
        <end position="115"/>
    </location>
</feature>
<gene>
    <name evidence="2" type="ORF">LVIROSA_LOCUS12221</name>
</gene>
<accession>A0AAU9MKA2</accession>
<keyword evidence="3" id="KW-1185">Reference proteome</keyword>
<feature type="compositionally biased region" description="Polar residues" evidence="1">
    <location>
        <begin position="92"/>
        <end position="102"/>
    </location>
</feature>
<dbReference type="Proteomes" id="UP001157418">
    <property type="component" value="Unassembled WGS sequence"/>
</dbReference>
<name>A0AAU9MKA2_9ASTR</name>